<dbReference type="InterPro" id="IPR010982">
    <property type="entry name" value="Lambda_DNA-bd_dom_sf"/>
</dbReference>
<keyword evidence="3" id="KW-1185">Reference proteome</keyword>
<organism evidence="2 3">
    <name type="scientific">Methylophilus rhizosphaerae</name>
    <dbReference type="NCBI Taxonomy" id="492660"/>
    <lineage>
        <taxon>Bacteria</taxon>
        <taxon>Pseudomonadati</taxon>
        <taxon>Pseudomonadota</taxon>
        <taxon>Betaproteobacteria</taxon>
        <taxon>Nitrosomonadales</taxon>
        <taxon>Methylophilaceae</taxon>
        <taxon>Methylophilus</taxon>
    </lineage>
</organism>
<dbReference type="OrthoDB" id="9805309at2"/>
<accession>A0A1G9EVL8</accession>
<dbReference type="STRING" id="492660.SAMN05192566_2480"/>
<dbReference type="EMBL" id="FNFX01000005">
    <property type="protein sequence ID" value="SDK80160.1"/>
    <property type="molecule type" value="Genomic_DNA"/>
</dbReference>
<name>A0A1G9EVL8_9PROT</name>
<dbReference type="AlphaFoldDB" id="A0A1G9EVL8"/>
<sequence length="82" mass="9218">MIVINLQAMIFAKQVEWKRHITIKEIADATGISRMTLHRMVKKPSYNACTGHLDKLCAYFNCGIDALISWQPDSAARQLAVA</sequence>
<dbReference type="Proteomes" id="UP000198629">
    <property type="component" value="Unassembled WGS sequence"/>
</dbReference>
<dbReference type="Gene3D" id="1.10.260.40">
    <property type="entry name" value="lambda repressor-like DNA-binding domains"/>
    <property type="match status" value="1"/>
</dbReference>
<dbReference type="CDD" id="cd00093">
    <property type="entry name" value="HTH_XRE"/>
    <property type="match status" value="1"/>
</dbReference>
<feature type="domain" description="HTH cro/C1-type" evidence="1">
    <location>
        <begin position="18"/>
        <end position="73"/>
    </location>
</feature>
<protein>
    <submittedName>
        <fullName evidence="2">Putative transcriptional regulator</fullName>
    </submittedName>
</protein>
<evidence type="ECO:0000313" key="3">
    <source>
        <dbReference type="Proteomes" id="UP000198629"/>
    </source>
</evidence>
<reference evidence="3" key="1">
    <citation type="submission" date="2016-10" db="EMBL/GenBank/DDBJ databases">
        <authorList>
            <person name="Varghese N."/>
            <person name="Submissions S."/>
        </authorList>
    </citation>
    <scope>NUCLEOTIDE SEQUENCE [LARGE SCALE GENOMIC DNA]</scope>
    <source>
        <strain evidence="3">CBMB127</strain>
    </source>
</reference>
<dbReference type="InterPro" id="IPR001387">
    <property type="entry name" value="Cro/C1-type_HTH"/>
</dbReference>
<evidence type="ECO:0000313" key="2">
    <source>
        <dbReference type="EMBL" id="SDK80160.1"/>
    </source>
</evidence>
<proteinExistence type="predicted"/>
<dbReference type="GO" id="GO:0003677">
    <property type="term" value="F:DNA binding"/>
    <property type="evidence" value="ECO:0007669"/>
    <property type="project" value="InterPro"/>
</dbReference>
<dbReference type="Pfam" id="PF13443">
    <property type="entry name" value="HTH_26"/>
    <property type="match status" value="1"/>
</dbReference>
<gene>
    <name evidence="2" type="ORF">SAMN05192566_2480</name>
</gene>
<dbReference type="RefSeq" id="WP_091472464.1">
    <property type="nucleotide sequence ID" value="NZ_FNFX01000005.1"/>
</dbReference>
<evidence type="ECO:0000259" key="1">
    <source>
        <dbReference type="Pfam" id="PF13443"/>
    </source>
</evidence>
<dbReference type="SUPFAM" id="SSF47413">
    <property type="entry name" value="lambda repressor-like DNA-binding domains"/>
    <property type="match status" value="1"/>
</dbReference>